<dbReference type="EMBL" id="JAPUUL010000558">
    <property type="protein sequence ID" value="KAJ8130193.1"/>
    <property type="molecule type" value="Genomic_DNA"/>
</dbReference>
<comment type="caution">
    <text evidence="1">The sequence shown here is derived from an EMBL/GenBank/DDBJ whole genome shotgun (WGS) entry which is preliminary data.</text>
</comment>
<organism evidence="1 2">
    <name type="scientific">Lasiodiplodia mahajangana</name>
    <dbReference type="NCBI Taxonomy" id="1108764"/>
    <lineage>
        <taxon>Eukaryota</taxon>
        <taxon>Fungi</taxon>
        <taxon>Dikarya</taxon>
        <taxon>Ascomycota</taxon>
        <taxon>Pezizomycotina</taxon>
        <taxon>Dothideomycetes</taxon>
        <taxon>Dothideomycetes incertae sedis</taxon>
        <taxon>Botryosphaeriales</taxon>
        <taxon>Botryosphaeriaceae</taxon>
        <taxon>Lasiodiplodia</taxon>
    </lineage>
</organism>
<evidence type="ECO:0000313" key="1">
    <source>
        <dbReference type="EMBL" id="KAJ8130193.1"/>
    </source>
</evidence>
<keyword evidence="2" id="KW-1185">Reference proteome</keyword>
<protein>
    <submittedName>
        <fullName evidence="1">Uncharacterized protein</fullName>
    </submittedName>
</protein>
<dbReference type="Proteomes" id="UP001153332">
    <property type="component" value="Unassembled WGS sequence"/>
</dbReference>
<name>A0ACC2JSM5_9PEZI</name>
<sequence length="1150" mass="128613">MLIPQVRPALFCASLNHNAVSIPPSASTRAVPGPTLDDAMALEKGCREPLQIQNRLPFGLDRVWAIIMADRDGWLMEGFKSNFQLVGNSMKQVFLGSPAYGTIEPANLKAIFSTERKDFSFGLRRECALPILGDGIFTQEGEQHENSRRTLKSQFSKSRYANLQVFREPVEDLLQILPEAGVVDLQPLFFKLTLDAATAFMCGKSVKSLLTPENHEEKTFAQAFDTAQTYVLNRMRLQNWYWLIGGIWVRGACRKINTFTDQIIDESLADSETKEGQNDERYKFLKAAAEAHPDRASLRGQILNILVAGRDTTACLLSWTFFVLVRHREVMEKLRDEINALDVKEEDITRAHLFDLKYLQNVLKEVLRLYPPAPLNTRSSTKTTILPTGGGPDGTSPVLIPKGTAVGFSIYALHRRPEFFGMHAETFRPDRWDDLKEKEVTQNCDYLPFGGGSRLCLGKDFSLTEAAYVIVRILKRYPEIGLPEGERLQLLGVEKQTTTLTLQLMNGCKGSTIETGHIGTTGLVRSDSSDAARTRHLNSSFSPLHRPKESLNPTQVNWIFRQRIVIKPRESNMLLAILLNFFQAPLMCVSSISTIFRSSTSLSSNSSLRDILPQIEVLRGIGGTAGMSIGVMRQGRVVLEHNFGLADVENNTVASSSTRYPLGSLTKAFVAATIAQLVHNGVLDWRAPITTYIPELSFQADPTLAKRLTLLDILSHNTGLIRLDALWLGAENEVIIPKNYTITVCNHLRPMYSLRSKWFYNNWMYALAGEVIERVTNMSWGQALDEKVLRKLGLGQTTVYKSAIPKGSTALPYLVLDDKSLVRTGNLGLTDGDLMSSAGGVRSTVHDMLSWGNSLLATFRDEEGPLFSMDTIFSGQSFMEPSAKLDELYSMGFAKVMTPIQFGKLGFNPSLIDTMPTIGGGPSRQVFYHNGILTGYNNCFMIIPSLDTVIVVLTNSISQGDTADWAAQTLLQAVLDTESPVDIVPFAERASEKWRTMHASISNILNVERTPGTDEPYHRELVGIYSHPTGALYLEVYEDKNNDLMFNINGKKSQAHVLSHYHYHTFVFLPSSDERIRRGLFHYEPYAWLLSFEKNAQGDVDRVVWRLDDQETTEGEAFIRQTESDFTAYTRRVEVDPIGSFSSGTKKNPQ</sequence>
<evidence type="ECO:0000313" key="2">
    <source>
        <dbReference type="Proteomes" id="UP001153332"/>
    </source>
</evidence>
<gene>
    <name evidence="1" type="ORF">O1611_g3437</name>
</gene>
<reference evidence="1" key="1">
    <citation type="submission" date="2022-12" db="EMBL/GenBank/DDBJ databases">
        <title>Genome Sequence of Lasiodiplodia mahajangana.</title>
        <authorList>
            <person name="Buettner E."/>
        </authorList>
    </citation>
    <scope>NUCLEOTIDE SEQUENCE</scope>
    <source>
        <strain evidence="1">VT137</strain>
    </source>
</reference>
<proteinExistence type="predicted"/>
<accession>A0ACC2JSM5</accession>